<dbReference type="GO" id="GO:0003677">
    <property type="term" value="F:DNA binding"/>
    <property type="evidence" value="ECO:0007669"/>
    <property type="project" value="TreeGrafter"/>
</dbReference>
<dbReference type="PANTHER" id="PTHR22691">
    <property type="entry name" value="YEAST SPT2-RELATED"/>
    <property type="match status" value="1"/>
</dbReference>
<proteinExistence type="inferred from homology"/>
<comment type="caution">
    <text evidence="4">The sequence shown here is derived from an EMBL/GenBank/DDBJ whole genome shotgun (WGS) entry which is preliminary data.</text>
</comment>
<feature type="compositionally biased region" description="Basic residues" evidence="3">
    <location>
        <begin position="519"/>
        <end position="531"/>
    </location>
</feature>
<dbReference type="InterPro" id="IPR013256">
    <property type="entry name" value="Chromatin_SPT2"/>
</dbReference>
<feature type="region of interest" description="Disordered" evidence="3">
    <location>
        <begin position="53"/>
        <end position="85"/>
    </location>
</feature>
<dbReference type="SMART" id="SM00784">
    <property type="entry name" value="SPT2"/>
    <property type="match status" value="1"/>
</dbReference>
<gene>
    <name evidence="4" type="ORF">EJD97_013342</name>
</gene>
<accession>A0A6N2BJN8</accession>
<comment type="similarity">
    <text evidence="1">Belongs to the SPT2 family.</text>
</comment>
<feature type="compositionally biased region" description="Polar residues" evidence="3">
    <location>
        <begin position="112"/>
        <end position="121"/>
    </location>
</feature>
<dbReference type="Pfam" id="PF08243">
    <property type="entry name" value="SPT2"/>
    <property type="match status" value="1"/>
</dbReference>
<feature type="region of interest" description="Disordered" evidence="3">
    <location>
        <begin position="1"/>
        <end position="37"/>
    </location>
</feature>
<dbReference type="GO" id="GO:0005730">
    <property type="term" value="C:nucleolus"/>
    <property type="evidence" value="ECO:0007669"/>
    <property type="project" value="TreeGrafter"/>
</dbReference>
<organism evidence="4">
    <name type="scientific">Solanum chilense</name>
    <name type="common">Tomato</name>
    <name type="synonym">Lycopersicon chilense</name>
    <dbReference type="NCBI Taxonomy" id="4083"/>
    <lineage>
        <taxon>Eukaryota</taxon>
        <taxon>Viridiplantae</taxon>
        <taxon>Streptophyta</taxon>
        <taxon>Embryophyta</taxon>
        <taxon>Tracheophyta</taxon>
        <taxon>Spermatophyta</taxon>
        <taxon>Magnoliopsida</taxon>
        <taxon>eudicotyledons</taxon>
        <taxon>Gunneridae</taxon>
        <taxon>Pentapetalae</taxon>
        <taxon>asterids</taxon>
        <taxon>lamiids</taxon>
        <taxon>Solanales</taxon>
        <taxon>Solanaceae</taxon>
        <taxon>Solanoideae</taxon>
        <taxon>Solaneae</taxon>
        <taxon>Solanum</taxon>
        <taxon>Solanum subgen. Lycopersicon</taxon>
    </lineage>
</organism>
<feature type="region of interest" description="Disordered" evidence="3">
    <location>
        <begin position="496"/>
        <end position="531"/>
    </location>
</feature>
<feature type="region of interest" description="Disordered" evidence="3">
    <location>
        <begin position="184"/>
        <end position="479"/>
    </location>
</feature>
<dbReference type="GO" id="GO:0042393">
    <property type="term" value="F:histone binding"/>
    <property type="evidence" value="ECO:0007669"/>
    <property type="project" value="TreeGrafter"/>
</dbReference>
<dbReference type="GO" id="GO:0006360">
    <property type="term" value="P:transcription by RNA polymerase I"/>
    <property type="evidence" value="ECO:0007669"/>
    <property type="project" value="TreeGrafter"/>
</dbReference>
<name>A0A6N2BJN8_SOLCI</name>
<evidence type="ECO:0000256" key="2">
    <source>
        <dbReference type="ARBA" id="ARBA00023054"/>
    </source>
</evidence>
<dbReference type="AlphaFoldDB" id="A0A6N2BJN8"/>
<evidence type="ECO:0008006" key="5">
    <source>
        <dbReference type="Google" id="ProtNLM"/>
    </source>
</evidence>
<evidence type="ECO:0000313" key="4">
    <source>
        <dbReference type="EMBL" id="TMW92213.1"/>
    </source>
</evidence>
<dbReference type="GO" id="GO:0006334">
    <property type="term" value="P:nucleosome assembly"/>
    <property type="evidence" value="ECO:0007669"/>
    <property type="project" value="TreeGrafter"/>
</dbReference>
<keyword evidence="2" id="KW-0175">Coiled coil</keyword>
<evidence type="ECO:0000256" key="3">
    <source>
        <dbReference type="SAM" id="MobiDB-lite"/>
    </source>
</evidence>
<feature type="compositionally biased region" description="Polar residues" evidence="3">
    <location>
        <begin position="212"/>
        <end position="232"/>
    </location>
</feature>
<feature type="compositionally biased region" description="Basic and acidic residues" evidence="3">
    <location>
        <begin position="496"/>
        <end position="518"/>
    </location>
</feature>
<sequence length="531" mass="61263">MQEYDDSYLDEYETEGEEEEAGEEEYEDEEPQQPSQELLEYLELRQRLKDDIRKQRKKELGGGSRDFKKNASSRDNFGSFFGPSQPVISNRVIQESKSLLENPNLAAKVMKSNHSQSNKSVASKPAKPAGSRASTSNHAPKVTNGLKRKIDMVKNTRDYSFLLSDDAELPGPSRDLFRVFGGIEDARFGKQTSSDGGRKLLDDREMRRDSQRQPTAVIQKSVSINKPTQQTLDSRKQFGSSNGSGPGRPPLRPKGASPKVTGAPGARSTVPASHRPTPSRVQPAVPRQSSVQNRLPLESGKSKVMSKQGVPVSKPQAVIQKQQASLARPQIKPPPPRNVARPSDDRRPALQQRDERRPSLQQRDERRSSLQQRDERRPSLQQRDDRRPSLQQRDDRRPSLQQRDDRRPLQQRDDRRPALQQRDDRRPALQRKEERRPVHQQKDDRRPARKPTRYDEEDDGEQAISMIREMFGYRDDDDVSDMEANFDEILKEERRSAKIAREEDEEELRKIEEEERRERLRKQKKRKLSHQ</sequence>
<feature type="compositionally biased region" description="Basic and acidic residues" evidence="3">
    <location>
        <begin position="342"/>
        <end position="446"/>
    </location>
</feature>
<reference evidence="4" key="1">
    <citation type="submission" date="2019-05" db="EMBL/GenBank/DDBJ databases">
        <title>The de novo reference genome and transcriptome assemblies of the wild tomato species Solanum chilense.</title>
        <authorList>
            <person name="Stam R."/>
            <person name="Nosenko T."/>
            <person name="Hoerger A.C."/>
            <person name="Stephan W."/>
            <person name="Seidel M.A."/>
            <person name="Kuhn J.M.M."/>
            <person name="Haberer G."/>
            <person name="Tellier A."/>
        </authorList>
    </citation>
    <scope>NUCLEOTIDE SEQUENCE</scope>
    <source>
        <tissue evidence="4">Mature leaves</tissue>
    </source>
</reference>
<feature type="compositionally biased region" description="Basic and acidic residues" evidence="3">
    <location>
        <begin position="196"/>
        <end position="211"/>
    </location>
</feature>
<feature type="compositionally biased region" description="Acidic residues" evidence="3">
    <location>
        <begin position="1"/>
        <end position="31"/>
    </location>
</feature>
<dbReference type="PANTHER" id="PTHR22691:SF11">
    <property type="entry name" value="PROTEIN SPT2 HOMOLOG"/>
    <property type="match status" value="1"/>
</dbReference>
<protein>
    <recommendedName>
        <fullName evidence="5">Protein SPT2 homolog</fullName>
    </recommendedName>
</protein>
<evidence type="ECO:0000256" key="1">
    <source>
        <dbReference type="ARBA" id="ARBA00006461"/>
    </source>
</evidence>
<feature type="region of interest" description="Disordered" evidence="3">
    <location>
        <begin position="104"/>
        <end position="150"/>
    </location>
</feature>
<dbReference type="EMBL" id="RXGB01003418">
    <property type="protein sequence ID" value="TMW92213.1"/>
    <property type="molecule type" value="Genomic_DNA"/>
</dbReference>